<feature type="transmembrane region" description="Helical" evidence="2">
    <location>
        <begin position="262"/>
        <end position="283"/>
    </location>
</feature>
<dbReference type="InterPro" id="IPR039672">
    <property type="entry name" value="MFS_2"/>
</dbReference>
<feature type="transmembrane region" description="Helical" evidence="2">
    <location>
        <begin position="112"/>
        <end position="132"/>
    </location>
</feature>
<gene>
    <name evidence="3" type="ORF">BCM14_0683</name>
</gene>
<feature type="transmembrane region" description="Helical" evidence="2">
    <location>
        <begin position="295"/>
        <end position="316"/>
    </location>
</feature>
<feature type="transmembrane region" description="Helical" evidence="2">
    <location>
        <begin position="188"/>
        <end position="205"/>
    </location>
</feature>
<dbReference type="GO" id="GO:0015293">
    <property type="term" value="F:symporter activity"/>
    <property type="evidence" value="ECO:0007669"/>
    <property type="project" value="InterPro"/>
</dbReference>
<feature type="transmembrane region" description="Helical" evidence="2">
    <location>
        <begin position="426"/>
        <end position="444"/>
    </location>
</feature>
<evidence type="ECO:0000256" key="2">
    <source>
        <dbReference type="SAM" id="Phobius"/>
    </source>
</evidence>
<dbReference type="GO" id="GO:0005886">
    <property type="term" value="C:plasma membrane"/>
    <property type="evidence" value="ECO:0007669"/>
    <property type="project" value="TreeGrafter"/>
</dbReference>
<dbReference type="OrthoDB" id="181905at2"/>
<dbReference type="Gene3D" id="1.20.1250.20">
    <property type="entry name" value="MFS general substrate transporter like domains"/>
    <property type="match status" value="2"/>
</dbReference>
<feature type="transmembrane region" description="Helical" evidence="2">
    <location>
        <begin position="211"/>
        <end position="232"/>
    </location>
</feature>
<dbReference type="AlphaFoldDB" id="A0A2T0XK35"/>
<comment type="similarity">
    <text evidence="1">Belongs to the sodium:galactoside symporter (TC 2.A.2) family.</text>
</comment>
<keyword evidence="2" id="KW-0472">Membrane</keyword>
<feature type="transmembrane region" description="Helical" evidence="2">
    <location>
        <begin position="144"/>
        <end position="167"/>
    </location>
</feature>
<feature type="transmembrane region" description="Helical" evidence="2">
    <location>
        <begin position="69"/>
        <end position="91"/>
    </location>
</feature>
<feature type="transmembrane region" description="Helical" evidence="2">
    <location>
        <begin position="347"/>
        <end position="372"/>
    </location>
</feature>
<dbReference type="SUPFAM" id="SSF103473">
    <property type="entry name" value="MFS general substrate transporter"/>
    <property type="match status" value="1"/>
</dbReference>
<dbReference type="PANTHER" id="PTHR11328">
    <property type="entry name" value="MAJOR FACILITATOR SUPERFAMILY DOMAIN-CONTAINING PROTEIN"/>
    <property type="match status" value="1"/>
</dbReference>
<dbReference type="PANTHER" id="PTHR11328:SF24">
    <property type="entry name" value="MAJOR FACILITATOR SUPERFAMILY (MFS) PROFILE DOMAIN-CONTAINING PROTEIN"/>
    <property type="match status" value="1"/>
</dbReference>
<keyword evidence="4" id="KW-1185">Reference proteome</keyword>
<dbReference type="GO" id="GO:0008643">
    <property type="term" value="P:carbohydrate transport"/>
    <property type="evidence" value="ECO:0007669"/>
    <property type="project" value="InterPro"/>
</dbReference>
<comment type="caution">
    <text evidence="3">The sequence shown here is derived from an EMBL/GenBank/DDBJ whole genome shotgun (WGS) entry which is preliminary data.</text>
</comment>
<organism evidence="3 4">
    <name type="scientific">Jezberella montanilacus</name>
    <dbReference type="NCBI Taxonomy" id="323426"/>
    <lineage>
        <taxon>Bacteria</taxon>
        <taxon>Pseudomonadati</taxon>
        <taxon>Pseudomonadota</taxon>
        <taxon>Betaproteobacteria</taxon>
        <taxon>Burkholderiales</taxon>
        <taxon>Alcaligenaceae</taxon>
        <taxon>Jezberella</taxon>
    </lineage>
</organism>
<feature type="transmembrane region" description="Helical" evidence="2">
    <location>
        <begin position="45"/>
        <end position="63"/>
    </location>
</feature>
<evidence type="ECO:0000313" key="3">
    <source>
        <dbReference type="EMBL" id="PRY99240.1"/>
    </source>
</evidence>
<sequence>MDPARRRLVIAWLTMGWLGGTARAEAVPDLSAVFPGAKRMRLTRLFAYAMLGLPLAMAMLPIYMISPKFYGDTLGVSLSALGFVLFATRILDTAQDPWIGRLVDALQSKRHGWSMLVCFATVTLSCGFVMLFSPPDLAQTGLLVWLSVSLIIVYTSHSLINICYLTWGTRLSDNTNDRTRVAGWRETAGLVGVLLASILPSIWVSRLDARVGYQVFSWVFVALLVVGSIFTLTGAERPSKGATQVFDGWKLALAPSAIRQVLCFYLCNAISVAIPATLVLFYIDDVLVLQEWTALFLGLYFFFGLVGLPGWVWLAARFGKPRTWLFGSLVSILSLSSVFFLDSGSLLGYALVCVCAGAALGADLVLPIAMLADAIPATHRHTTGFYLGLWALIGKLALAFAAGMSLPLLQATGYVPGFPATARGVAVIYAFLPAVFKVLAIWIMHPDILPEHRKQKELINET</sequence>
<dbReference type="RefSeq" id="WP_106226564.1">
    <property type="nucleotide sequence ID" value="NZ_PVTV01000011.1"/>
</dbReference>
<proteinExistence type="inferred from homology"/>
<keyword evidence="2" id="KW-1133">Transmembrane helix</keyword>
<evidence type="ECO:0000256" key="1">
    <source>
        <dbReference type="ARBA" id="ARBA00009617"/>
    </source>
</evidence>
<reference evidence="3 4" key="1">
    <citation type="submission" date="2018-03" db="EMBL/GenBank/DDBJ databases">
        <title>Genomic Encyclopedia of Type Strains, Phase III (KMG-III): the genomes of soil and plant-associated and newly described type strains.</title>
        <authorList>
            <person name="Whitman W."/>
        </authorList>
    </citation>
    <scope>NUCLEOTIDE SEQUENCE [LARGE SCALE GENOMIC DNA]</scope>
    <source>
        <strain evidence="3 4">MWH-P2sevCIIIb</strain>
    </source>
</reference>
<dbReference type="Pfam" id="PF13347">
    <property type="entry name" value="MFS_2"/>
    <property type="match status" value="1"/>
</dbReference>
<dbReference type="Proteomes" id="UP000238308">
    <property type="component" value="Unassembled WGS sequence"/>
</dbReference>
<evidence type="ECO:0000313" key="4">
    <source>
        <dbReference type="Proteomes" id="UP000238308"/>
    </source>
</evidence>
<feature type="transmembrane region" description="Helical" evidence="2">
    <location>
        <begin position="384"/>
        <end position="406"/>
    </location>
</feature>
<dbReference type="InterPro" id="IPR036259">
    <property type="entry name" value="MFS_trans_sf"/>
</dbReference>
<accession>A0A2T0XK35</accession>
<dbReference type="EMBL" id="PVTV01000011">
    <property type="protein sequence ID" value="PRY99240.1"/>
    <property type="molecule type" value="Genomic_DNA"/>
</dbReference>
<name>A0A2T0XK35_9BURK</name>
<protein>
    <submittedName>
        <fullName evidence="3">Na+/melibiose symporter-like transporter</fullName>
    </submittedName>
</protein>
<feature type="transmembrane region" description="Helical" evidence="2">
    <location>
        <begin position="323"/>
        <end position="341"/>
    </location>
</feature>
<keyword evidence="2" id="KW-0812">Transmembrane</keyword>